<organism evidence="1 2">
    <name type="scientific">Candidatus Iainarchaeum sp</name>
    <dbReference type="NCBI Taxonomy" id="3101447"/>
    <lineage>
        <taxon>Archaea</taxon>
        <taxon>Candidatus Iainarchaeota</taxon>
        <taxon>Candidatus Iainarchaeia</taxon>
        <taxon>Candidatus Iainarchaeales</taxon>
        <taxon>Candidatus Iainarchaeaceae</taxon>
        <taxon>Candidatus Iainarchaeum</taxon>
    </lineage>
</organism>
<dbReference type="Pfam" id="PF17957">
    <property type="entry name" value="Big_7"/>
    <property type="match status" value="1"/>
</dbReference>
<dbReference type="InterPro" id="IPR013783">
    <property type="entry name" value="Ig-like_fold"/>
</dbReference>
<dbReference type="InterPro" id="IPR006626">
    <property type="entry name" value="PbH1"/>
</dbReference>
<dbReference type="Gene3D" id="2.60.40.10">
    <property type="entry name" value="Immunoglobulins"/>
    <property type="match status" value="1"/>
</dbReference>
<reference evidence="2" key="1">
    <citation type="journal article" date="2020" name="bioRxiv">
        <title>A rank-normalized archaeal taxonomy based on genome phylogeny resolves widespread incomplete and uneven classifications.</title>
        <authorList>
            <person name="Rinke C."/>
            <person name="Chuvochina M."/>
            <person name="Mussig A.J."/>
            <person name="Chaumeil P.-A."/>
            <person name="Waite D.W."/>
            <person name="Whitman W.B."/>
            <person name="Parks D.H."/>
            <person name="Hugenholtz P."/>
        </authorList>
    </citation>
    <scope>NUCLEOTIDE SEQUENCE [LARGE SCALE GENOMIC DNA]</scope>
</reference>
<dbReference type="InterPro" id="IPR012334">
    <property type="entry name" value="Pectin_lyas_fold"/>
</dbReference>
<dbReference type="Proteomes" id="UP000565078">
    <property type="component" value="Unassembled WGS sequence"/>
</dbReference>
<dbReference type="NCBIfam" id="NF041518">
    <property type="entry name" value="choice_anch_Q"/>
    <property type="match status" value="1"/>
</dbReference>
<dbReference type="InterPro" id="IPR059226">
    <property type="entry name" value="Choice_anch_Q_dom"/>
</dbReference>
<dbReference type="SMART" id="SM00710">
    <property type="entry name" value="PbH1"/>
    <property type="match status" value="6"/>
</dbReference>
<gene>
    <name evidence="1" type="ORF">HA254_04725</name>
</gene>
<comment type="caution">
    <text evidence="1">The sequence shown here is derived from an EMBL/GenBank/DDBJ whole genome shotgun (WGS) entry which is preliminary data.</text>
</comment>
<sequence length="642" mass="69835">LSNKDNPANNTVMRGWFLRGVSNIIVRGFEITHIGSGSRSGIYLRNASNIIVEENYLHELEPDISLGGGIDGDGNNSYVKILNNTLYKVEGIGITVLGNQWLVEGNEVSYGRDNRLSDGVVILNDSDAMRFFGNGHVIRNNYLHDYLWADQKGRPHLDAIMTFANAEPSGTYSYDTIVENNVIKNFDDQIFINNDIVPGTNFIHHITFRNNVFMNAGFIGGYGTGGSYFFNLYDLDYATVVNNVFAITDSQNYNGHPFRAQASVSAGKEGAHHLILKNNIFYGFKGNDYLIIDTPSLVGSEINNNIWNVNPTWPPRIPGQDSNSLFGVDPKFADVLLEDFHLAINSPAIDYGANLPQYVVTDKDGISRPQGPAWDIGVYEFVSGSPPANQPPSISITSPLNATTYSAPATVTINAAASDSNGSVSKVEFFSGAALLGMDTTAPYSFNWANVAAGTYNLTAKATDNEGASATSGAISIIVNTSGQPIPDDDLDRVQNAIDHCPKTAVAARPYVNVFGCALPIATKFDIKPDFNATDINGLQNLELGISQFGKISYTNKNIRLVKMSVGEDDRLNIDADLNISQNKITLNQNNLPQLNTQATITLNNINFTTPKILRDGVECASCLITGYDRNSKTIVFSVPGF</sequence>
<evidence type="ECO:0000313" key="1">
    <source>
        <dbReference type="EMBL" id="HIH09944.1"/>
    </source>
</evidence>
<evidence type="ECO:0008006" key="3">
    <source>
        <dbReference type="Google" id="ProtNLM"/>
    </source>
</evidence>
<dbReference type="InterPro" id="IPR011050">
    <property type="entry name" value="Pectin_lyase_fold/virulence"/>
</dbReference>
<proteinExistence type="predicted"/>
<feature type="non-terminal residue" evidence="1">
    <location>
        <position position="1"/>
    </location>
</feature>
<evidence type="ECO:0000313" key="2">
    <source>
        <dbReference type="Proteomes" id="UP000565078"/>
    </source>
</evidence>
<dbReference type="Gene3D" id="2.160.20.10">
    <property type="entry name" value="Single-stranded right-handed beta-helix, Pectin lyase-like"/>
    <property type="match status" value="1"/>
</dbReference>
<dbReference type="EMBL" id="DUGC01000072">
    <property type="protein sequence ID" value="HIH09944.1"/>
    <property type="molecule type" value="Genomic_DNA"/>
</dbReference>
<dbReference type="SUPFAM" id="SSF51126">
    <property type="entry name" value="Pectin lyase-like"/>
    <property type="match status" value="1"/>
</dbReference>
<dbReference type="AlphaFoldDB" id="A0A7J4IYM2"/>
<accession>A0A7J4IYM2</accession>
<name>A0A7J4IYM2_9ARCH</name>
<protein>
    <recommendedName>
        <fullName evidence="3">Right handed beta helix domain-containing protein</fullName>
    </recommendedName>
</protein>